<feature type="chain" id="PRO_5017797439" evidence="8">
    <location>
        <begin position="24"/>
        <end position="494"/>
    </location>
</feature>
<reference evidence="10" key="1">
    <citation type="submission" date="2018-08" db="EMBL/GenBank/DDBJ databases">
        <authorList>
            <person name="Liu Z.-W."/>
            <person name="Du Z.-J."/>
        </authorList>
    </citation>
    <scope>NUCLEOTIDE SEQUENCE [LARGE SCALE GENOMIC DNA]</scope>
    <source>
        <strain evidence="10">H4X</strain>
    </source>
</reference>
<keyword evidence="5" id="KW-0812">Transmembrane</keyword>
<dbReference type="AlphaFoldDB" id="A0A3D8LHD4"/>
<evidence type="ECO:0000256" key="5">
    <source>
        <dbReference type="ARBA" id="ARBA00022692"/>
    </source>
</evidence>
<name>A0A3D8LHD4_9BACT</name>
<evidence type="ECO:0000256" key="7">
    <source>
        <dbReference type="ARBA" id="ARBA00023237"/>
    </source>
</evidence>
<organism evidence="9 10">
    <name type="scientific">Pontibacter diazotrophicus</name>
    <dbReference type="NCBI Taxonomy" id="1400979"/>
    <lineage>
        <taxon>Bacteria</taxon>
        <taxon>Pseudomonadati</taxon>
        <taxon>Bacteroidota</taxon>
        <taxon>Cytophagia</taxon>
        <taxon>Cytophagales</taxon>
        <taxon>Hymenobacteraceae</taxon>
        <taxon>Pontibacter</taxon>
    </lineage>
</organism>
<keyword evidence="4" id="KW-1134">Transmembrane beta strand</keyword>
<evidence type="ECO:0000313" key="10">
    <source>
        <dbReference type="Proteomes" id="UP000256708"/>
    </source>
</evidence>
<keyword evidence="10" id="KW-1185">Reference proteome</keyword>
<proteinExistence type="inferred from homology"/>
<protein>
    <submittedName>
        <fullName evidence="9">TolC family protein</fullName>
    </submittedName>
</protein>
<dbReference type="Gene3D" id="1.20.1600.10">
    <property type="entry name" value="Outer membrane efflux proteins (OEP)"/>
    <property type="match status" value="1"/>
</dbReference>
<dbReference type="Pfam" id="PF02321">
    <property type="entry name" value="OEP"/>
    <property type="match status" value="1"/>
</dbReference>
<keyword evidence="8" id="KW-0732">Signal</keyword>
<keyword evidence="3" id="KW-0813">Transport</keyword>
<dbReference type="PANTHER" id="PTHR30026">
    <property type="entry name" value="OUTER MEMBRANE PROTEIN TOLC"/>
    <property type="match status" value="1"/>
</dbReference>
<dbReference type="PANTHER" id="PTHR30026:SF20">
    <property type="entry name" value="OUTER MEMBRANE PROTEIN TOLC"/>
    <property type="match status" value="1"/>
</dbReference>
<feature type="signal peptide" evidence="8">
    <location>
        <begin position="1"/>
        <end position="23"/>
    </location>
</feature>
<dbReference type="GO" id="GO:0015288">
    <property type="term" value="F:porin activity"/>
    <property type="evidence" value="ECO:0007669"/>
    <property type="project" value="TreeGrafter"/>
</dbReference>
<evidence type="ECO:0000256" key="4">
    <source>
        <dbReference type="ARBA" id="ARBA00022452"/>
    </source>
</evidence>
<dbReference type="GO" id="GO:0015562">
    <property type="term" value="F:efflux transmembrane transporter activity"/>
    <property type="evidence" value="ECO:0007669"/>
    <property type="project" value="InterPro"/>
</dbReference>
<accession>A0A3D8LHD4</accession>
<comment type="similarity">
    <text evidence="2">Belongs to the outer membrane factor (OMF) (TC 1.B.17) family.</text>
</comment>
<evidence type="ECO:0000256" key="3">
    <source>
        <dbReference type="ARBA" id="ARBA00022448"/>
    </source>
</evidence>
<dbReference type="GO" id="GO:1990281">
    <property type="term" value="C:efflux pump complex"/>
    <property type="evidence" value="ECO:0007669"/>
    <property type="project" value="TreeGrafter"/>
</dbReference>
<comment type="subcellular location">
    <subcellularLocation>
        <location evidence="1">Cell outer membrane</location>
    </subcellularLocation>
</comment>
<dbReference type="InterPro" id="IPR051906">
    <property type="entry name" value="TolC-like"/>
</dbReference>
<gene>
    <name evidence="9" type="ORF">DXT99_02960</name>
</gene>
<evidence type="ECO:0000256" key="2">
    <source>
        <dbReference type="ARBA" id="ARBA00007613"/>
    </source>
</evidence>
<evidence type="ECO:0000313" key="9">
    <source>
        <dbReference type="EMBL" id="RDV16756.1"/>
    </source>
</evidence>
<comment type="caution">
    <text evidence="9">The sequence shown here is derived from an EMBL/GenBank/DDBJ whole genome shotgun (WGS) entry which is preliminary data.</text>
</comment>
<dbReference type="GO" id="GO:0009279">
    <property type="term" value="C:cell outer membrane"/>
    <property type="evidence" value="ECO:0007669"/>
    <property type="project" value="UniProtKB-SubCell"/>
</dbReference>
<dbReference type="EMBL" id="QRGR01000003">
    <property type="protein sequence ID" value="RDV16756.1"/>
    <property type="molecule type" value="Genomic_DNA"/>
</dbReference>
<dbReference type="RefSeq" id="WP_115564030.1">
    <property type="nucleotide sequence ID" value="NZ_QRGR01000003.1"/>
</dbReference>
<keyword evidence="7" id="KW-0998">Cell outer membrane</keyword>
<dbReference type="Proteomes" id="UP000256708">
    <property type="component" value="Unassembled WGS sequence"/>
</dbReference>
<evidence type="ECO:0000256" key="8">
    <source>
        <dbReference type="SAM" id="SignalP"/>
    </source>
</evidence>
<evidence type="ECO:0000256" key="6">
    <source>
        <dbReference type="ARBA" id="ARBA00023136"/>
    </source>
</evidence>
<sequence>MNKVFYPFLQLLIFIAAIFPVKAQDAPFTRTLTLADAVQLAKENSPRYRSASVRYENRQWQYKTFRSNFYPQLNLSGVLPEYNRTIDPRITDTGSLIFINTHNANSFLQLSLGQEIWPTGGYISINTQLKRLDDFQAESNQTRYSSIPATITLRQPIFGFNNRAWDRKIAPLRFEEAKRDFWEEMEDISSATTDHFFNLLLSQISLQITEKNVANNDTLYKIAEVRYEEDEIQEDELLQMELTLLNSLQNLEQAILDVEANTLRLKVFLGITDNYPITLIPPDATPEFEVDEEIALEQAHKNRQVIIGYKREILEAERRVAQAKGETGFTADLFASFGLTQQALEFQEVYKEPAPQQRVRIGFNMPVMDWGRTASRLGTATANETLVKENVEQQRVNFDQEIYLNVKRFRVLRKQMAGAKRANEIAEKRYNLTRARYLKGQLSLLDLNVATEERDKATRSYISSLESFWSAYYRIRRLTLYDFERNESLLAEIQ</sequence>
<dbReference type="OrthoDB" id="940457at2"/>
<dbReference type="InterPro" id="IPR003423">
    <property type="entry name" value="OMP_efflux"/>
</dbReference>
<keyword evidence="6" id="KW-0472">Membrane</keyword>
<evidence type="ECO:0000256" key="1">
    <source>
        <dbReference type="ARBA" id="ARBA00004442"/>
    </source>
</evidence>
<dbReference type="SUPFAM" id="SSF56954">
    <property type="entry name" value="Outer membrane efflux proteins (OEP)"/>
    <property type="match status" value="1"/>
</dbReference>